<dbReference type="AlphaFoldDB" id="A0A382F4Z6"/>
<keyword evidence="1" id="KW-0812">Transmembrane</keyword>
<accession>A0A382F4Z6</accession>
<protein>
    <submittedName>
        <fullName evidence="2">Uncharacterized protein</fullName>
    </submittedName>
</protein>
<organism evidence="2">
    <name type="scientific">marine metagenome</name>
    <dbReference type="NCBI Taxonomy" id="408172"/>
    <lineage>
        <taxon>unclassified sequences</taxon>
        <taxon>metagenomes</taxon>
        <taxon>ecological metagenomes</taxon>
    </lineage>
</organism>
<sequence>MAPWMVYGIWFLSGWIVAGWLYH</sequence>
<keyword evidence="1" id="KW-0472">Membrane</keyword>
<evidence type="ECO:0000313" key="2">
    <source>
        <dbReference type="EMBL" id="SVB57394.1"/>
    </source>
</evidence>
<dbReference type="EMBL" id="UINC01047747">
    <property type="protein sequence ID" value="SVB57394.1"/>
    <property type="molecule type" value="Genomic_DNA"/>
</dbReference>
<gene>
    <name evidence="2" type="ORF">METZ01_LOCUS210248</name>
</gene>
<name>A0A382F4Z6_9ZZZZ</name>
<evidence type="ECO:0000256" key="1">
    <source>
        <dbReference type="SAM" id="Phobius"/>
    </source>
</evidence>
<proteinExistence type="predicted"/>
<keyword evidence="1" id="KW-1133">Transmembrane helix</keyword>
<feature type="transmembrane region" description="Helical" evidence="1">
    <location>
        <begin position="6"/>
        <end position="22"/>
    </location>
</feature>
<reference evidence="2" key="1">
    <citation type="submission" date="2018-05" db="EMBL/GenBank/DDBJ databases">
        <authorList>
            <person name="Lanie J.A."/>
            <person name="Ng W.-L."/>
            <person name="Kazmierczak K.M."/>
            <person name="Andrzejewski T.M."/>
            <person name="Davidsen T.M."/>
            <person name="Wayne K.J."/>
            <person name="Tettelin H."/>
            <person name="Glass J.I."/>
            <person name="Rusch D."/>
            <person name="Podicherti R."/>
            <person name="Tsui H.-C.T."/>
            <person name="Winkler M.E."/>
        </authorList>
    </citation>
    <scope>NUCLEOTIDE SEQUENCE</scope>
</reference>